<dbReference type="Proteomes" id="UP000525432">
    <property type="component" value="Unassembled WGS sequence"/>
</dbReference>
<accession>A0A841V1M8</accession>
<evidence type="ECO:0000313" key="2">
    <source>
        <dbReference type="EMBL" id="MBC1197373.1"/>
    </source>
</evidence>
<feature type="compositionally biased region" description="Basic and acidic residues" evidence="1">
    <location>
        <begin position="16"/>
        <end position="32"/>
    </location>
</feature>
<organism evidence="2 3">
    <name type="scientific">Microcystis aeruginosa BLCC-F158</name>
    <dbReference type="NCBI Taxonomy" id="2755316"/>
    <lineage>
        <taxon>Bacteria</taxon>
        <taxon>Bacillati</taxon>
        <taxon>Cyanobacteriota</taxon>
        <taxon>Cyanophyceae</taxon>
        <taxon>Oscillatoriophycideae</taxon>
        <taxon>Chroococcales</taxon>
        <taxon>Microcystaceae</taxon>
        <taxon>Microcystis</taxon>
    </lineage>
</organism>
<proteinExistence type="predicted"/>
<protein>
    <submittedName>
        <fullName evidence="2">Uncharacterized protein</fullName>
    </submittedName>
</protein>
<evidence type="ECO:0000313" key="3">
    <source>
        <dbReference type="Proteomes" id="UP000525432"/>
    </source>
</evidence>
<feature type="region of interest" description="Disordered" evidence="1">
    <location>
        <begin position="1"/>
        <end position="40"/>
    </location>
</feature>
<evidence type="ECO:0000256" key="1">
    <source>
        <dbReference type="SAM" id="MobiDB-lite"/>
    </source>
</evidence>
<reference evidence="2 3" key="1">
    <citation type="submission" date="2020-07" db="EMBL/GenBank/DDBJ databases">
        <title>Genomes of two Microcystis aeruginosa (Cyanobacteria) strains from Florida (USA) with disparate toxicogenic potential.</title>
        <authorList>
            <person name="Lefler F.W."/>
            <person name="Barbosa M."/>
            <person name="Berthold D.E."/>
            <person name="Laughinghouse H.D. IV."/>
        </authorList>
    </citation>
    <scope>NUCLEOTIDE SEQUENCE [LARGE SCALE GENOMIC DNA]</scope>
    <source>
        <strain evidence="2 3">BLCCF158</strain>
    </source>
</reference>
<comment type="caution">
    <text evidence="2">The sequence shown here is derived from an EMBL/GenBank/DDBJ whole genome shotgun (WGS) entry which is preliminary data.</text>
</comment>
<dbReference type="RefSeq" id="WP_185240910.1">
    <property type="nucleotide sequence ID" value="NZ_JACEGC010000131.1"/>
</dbReference>
<dbReference type="EMBL" id="JACEGC010000131">
    <property type="protein sequence ID" value="MBC1197373.1"/>
    <property type="molecule type" value="Genomic_DNA"/>
</dbReference>
<gene>
    <name evidence="2" type="ORF">H0901_19490</name>
</gene>
<name>A0A841V1M8_MICAE</name>
<sequence length="140" mass="15499">MSEFFQQEGKAMKLKGKTESNFRSRKAERDTTESSLQEAGLESNSAIDSLVRRVRHGQNRLQVLSLGIKLGIPGSEKALNNALFRYGDVYMALDYLNCGSPELDKGGRQWAYAHGYRVTQSKCGFGTGVECPGGVQWGQF</sequence>
<dbReference type="AlphaFoldDB" id="A0A841V1M8"/>